<evidence type="ECO:0000256" key="1">
    <source>
        <dbReference type="ARBA" id="ARBA00000553"/>
    </source>
</evidence>
<dbReference type="PANTHER" id="PTHR30616:SF2">
    <property type="entry name" value="PURINE NUCLEOSIDE PHOSPHORYLASE LACC1"/>
    <property type="match status" value="1"/>
</dbReference>
<evidence type="ECO:0000256" key="10">
    <source>
        <dbReference type="RuleBase" id="RU361274"/>
    </source>
</evidence>
<evidence type="ECO:0000256" key="7">
    <source>
        <dbReference type="ARBA" id="ARBA00047989"/>
    </source>
</evidence>
<accession>A0ABT7SUC7</accession>
<name>A0ABT7SUC7_9ALTE</name>
<gene>
    <name evidence="11" type="primary">pgeF</name>
    <name evidence="11" type="ORF">QTP81_04150</name>
</gene>
<evidence type="ECO:0000313" key="11">
    <source>
        <dbReference type="EMBL" id="MDM7859797.1"/>
    </source>
</evidence>
<dbReference type="SUPFAM" id="SSF64438">
    <property type="entry name" value="CNF1/YfiH-like putative cysteine hydrolases"/>
    <property type="match status" value="1"/>
</dbReference>
<keyword evidence="6" id="KW-0862">Zinc</keyword>
<proteinExistence type="inferred from homology"/>
<evidence type="ECO:0000313" key="12">
    <source>
        <dbReference type="Proteomes" id="UP001234343"/>
    </source>
</evidence>
<dbReference type="Proteomes" id="UP001234343">
    <property type="component" value="Unassembled WGS sequence"/>
</dbReference>
<comment type="catalytic activity">
    <reaction evidence="1">
        <text>inosine + phosphate = alpha-D-ribose 1-phosphate + hypoxanthine</text>
        <dbReference type="Rhea" id="RHEA:27646"/>
        <dbReference type="ChEBI" id="CHEBI:17368"/>
        <dbReference type="ChEBI" id="CHEBI:17596"/>
        <dbReference type="ChEBI" id="CHEBI:43474"/>
        <dbReference type="ChEBI" id="CHEBI:57720"/>
        <dbReference type="EC" id="2.4.2.1"/>
    </reaction>
    <physiologicalReaction direction="left-to-right" evidence="1">
        <dbReference type="Rhea" id="RHEA:27647"/>
    </physiologicalReaction>
</comment>
<dbReference type="InterPro" id="IPR038371">
    <property type="entry name" value="Cu_polyphenol_OxRdtase_sf"/>
</dbReference>
<dbReference type="RefSeq" id="WP_289363903.1">
    <property type="nucleotide sequence ID" value="NZ_JAUCBP010000002.1"/>
</dbReference>
<keyword evidence="12" id="KW-1185">Reference proteome</keyword>
<evidence type="ECO:0000256" key="3">
    <source>
        <dbReference type="ARBA" id="ARBA00022679"/>
    </source>
</evidence>
<evidence type="ECO:0000256" key="2">
    <source>
        <dbReference type="ARBA" id="ARBA00007353"/>
    </source>
</evidence>
<dbReference type="PANTHER" id="PTHR30616">
    <property type="entry name" value="UNCHARACTERIZED PROTEIN YFIH"/>
    <property type="match status" value="1"/>
</dbReference>
<evidence type="ECO:0000256" key="8">
    <source>
        <dbReference type="ARBA" id="ARBA00048968"/>
    </source>
</evidence>
<dbReference type="InterPro" id="IPR003730">
    <property type="entry name" value="Cu_polyphenol_OxRdtase"/>
</dbReference>
<sequence>MINSDALLRPDWQAPETIEAYSTTRIGGLSKDEFGSLNLGDHVGDLTESVNANRALLPHHESITWLTQIHSNTVISLPSEQSVGDAVYTSEVGVACAVMTADCVPILMADKHGQTVAAIHAGLKGLGSQIIQRTVERAYARQNGAQLLAWIGPHIGPNHYEVSSQDAEIFGHIDGAVTPSGVGKVRLNLEFIARYQLQSVDVRAVFSTGHCTYSRETEYFSYRRSRHQGMENCGRMVSVIIKRA</sequence>
<dbReference type="Pfam" id="PF02578">
    <property type="entry name" value="Cu-oxidase_4"/>
    <property type="match status" value="1"/>
</dbReference>
<organism evidence="11 12">
    <name type="scientific">Alteromonas arenosi</name>
    <dbReference type="NCBI Taxonomy" id="3055817"/>
    <lineage>
        <taxon>Bacteria</taxon>
        <taxon>Pseudomonadati</taxon>
        <taxon>Pseudomonadota</taxon>
        <taxon>Gammaproteobacteria</taxon>
        <taxon>Alteromonadales</taxon>
        <taxon>Alteromonadaceae</taxon>
        <taxon>Alteromonas/Salinimonas group</taxon>
        <taxon>Alteromonas</taxon>
    </lineage>
</organism>
<dbReference type="InterPro" id="IPR011324">
    <property type="entry name" value="Cytotoxic_necrot_fac-like_cat"/>
</dbReference>
<dbReference type="EMBL" id="JAUCBP010000002">
    <property type="protein sequence ID" value="MDM7859797.1"/>
    <property type="molecule type" value="Genomic_DNA"/>
</dbReference>
<keyword evidence="3" id="KW-0808">Transferase</keyword>
<protein>
    <recommendedName>
        <fullName evidence="10">Purine nucleoside phosphorylase</fullName>
    </recommendedName>
</protein>
<reference evidence="11 12" key="1">
    <citation type="submission" date="2023-06" db="EMBL/GenBank/DDBJ databases">
        <title>Alteromonas sp. ASW11-36 isolated from intertidal sand.</title>
        <authorList>
            <person name="Li Y."/>
        </authorList>
    </citation>
    <scope>NUCLEOTIDE SEQUENCE [LARGE SCALE GENOMIC DNA]</scope>
    <source>
        <strain evidence="11 12">ASW11-36</strain>
    </source>
</reference>
<evidence type="ECO:0000256" key="9">
    <source>
        <dbReference type="ARBA" id="ARBA00049893"/>
    </source>
</evidence>
<evidence type="ECO:0000256" key="4">
    <source>
        <dbReference type="ARBA" id="ARBA00022723"/>
    </source>
</evidence>
<dbReference type="CDD" id="cd16833">
    <property type="entry name" value="YfiH"/>
    <property type="match status" value="1"/>
</dbReference>
<comment type="similarity">
    <text evidence="2 10">Belongs to the purine nucleoside phosphorylase YfiH/LACC1 family.</text>
</comment>
<dbReference type="NCBIfam" id="TIGR00726">
    <property type="entry name" value="peptidoglycan editing factor PgeF"/>
    <property type="match status" value="1"/>
</dbReference>
<comment type="catalytic activity">
    <reaction evidence="9">
        <text>S-methyl-5'-thioadenosine + phosphate = 5-(methylsulfanyl)-alpha-D-ribose 1-phosphate + adenine</text>
        <dbReference type="Rhea" id="RHEA:11852"/>
        <dbReference type="ChEBI" id="CHEBI:16708"/>
        <dbReference type="ChEBI" id="CHEBI:17509"/>
        <dbReference type="ChEBI" id="CHEBI:43474"/>
        <dbReference type="ChEBI" id="CHEBI:58533"/>
        <dbReference type="EC" id="2.4.2.28"/>
    </reaction>
    <physiologicalReaction direction="left-to-right" evidence="9">
        <dbReference type="Rhea" id="RHEA:11853"/>
    </physiologicalReaction>
</comment>
<dbReference type="Gene3D" id="3.60.140.10">
    <property type="entry name" value="CNF1/YfiH-like putative cysteine hydrolases"/>
    <property type="match status" value="1"/>
</dbReference>
<keyword evidence="5" id="KW-0378">Hydrolase</keyword>
<keyword evidence="4" id="KW-0479">Metal-binding</keyword>
<evidence type="ECO:0000256" key="6">
    <source>
        <dbReference type="ARBA" id="ARBA00022833"/>
    </source>
</evidence>
<comment type="catalytic activity">
    <reaction evidence="8">
        <text>adenosine + phosphate = alpha-D-ribose 1-phosphate + adenine</text>
        <dbReference type="Rhea" id="RHEA:27642"/>
        <dbReference type="ChEBI" id="CHEBI:16335"/>
        <dbReference type="ChEBI" id="CHEBI:16708"/>
        <dbReference type="ChEBI" id="CHEBI:43474"/>
        <dbReference type="ChEBI" id="CHEBI:57720"/>
        <dbReference type="EC" id="2.4.2.1"/>
    </reaction>
    <physiologicalReaction direction="left-to-right" evidence="8">
        <dbReference type="Rhea" id="RHEA:27643"/>
    </physiologicalReaction>
</comment>
<evidence type="ECO:0000256" key="5">
    <source>
        <dbReference type="ARBA" id="ARBA00022801"/>
    </source>
</evidence>
<comment type="caution">
    <text evidence="11">The sequence shown here is derived from an EMBL/GenBank/DDBJ whole genome shotgun (WGS) entry which is preliminary data.</text>
</comment>
<comment type="catalytic activity">
    <reaction evidence="7">
        <text>adenosine + H2O + H(+) = inosine + NH4(+)</text>
        <dbReference type="Rhea" id="RHEA:24408"/>
        <dbReference type="ChEBI" id="CHEBI:15377"/>
        <dbReference type="ChEBI" id="CHEBI:15378"/>
        <dbReference type="ChEBI" id="CHEBI:16335"/>
        <dbReference type="ChEBI" id="CHEBI:17596"/>
        <dbReference type="ChEBI" id="CHEBI:28938"/>
        <dbReference type="EC" id="3.5.4.4"/>
    </reaction>
    <physiologicalReaction direction="left-to-right" evidence="7">
        <dbReference type="Rhea" id="RHEA:24409"/>
    </physiologicalReaction>
</comment>